<reference evidence="3 4" key="1">
    <citation type="journal article" date="2020" name="IScience">
        <title>Genome Sequencing of the Endangered Kingdonia uniflora (Circaeasteraceae, Ranunculales) Reveals Potential Mechanisms of Evolutionary Specialization.</title>
        <authorList>
            <person name="Sun Y."/>
            <person name="Deng T."/>
            <person name="Zhang A."/>
            <person name="Moore M.J."/>
            <person name="Landis J.B."/>
            <person name="Lin N."/>
            <person name="Zhang H."/>
            <person name="Zhang X."/>
            <person name="Huang J."/>
            <person name="Zhang X."/>
            <person name="Sun H."/>
            <person name="Wang H."/>
        </authorList>
    </citation>
    <scope>NUCLEOTIDE SEQUENCE [LARGE SCALE GENOMIC DNA]</scope>
    <source>
        <strain evidence="3">TB1705</strain>
        <tissue evidence="3">Leaf</tissue>
    </source>
</reference>
<evidence type="ECO:0000313" key="4">
    <source>
        <dbReference type="Proteomes" id="UP000541444"/>
    </source>
</evidence>
<evidence type="ECO:0000313" key="3">
    <source>
        <dbReference type="EMBL" id="KAF6144481.1"/>
    </source>
</evidence>
<keyword evidence="4" id="KW-1185">Reference proteome</keyword>
<dbReference type="OrthoDB" id="29853at2759"/>
<dbReference type="Proteomes" id="UP000541444">
    <property type="component" value="Unassembled WGS sequence"/>
</dbReference>
<comment type="caution">
    <text evidence="3">The sequence shown here is derived from an EMBL/GenBank/DDBJ whole genome shotgun (WGS) entry which is preliminary data.</text>
</comment>
<proteinExistence type="inferred from homology"/>
<feature type="compositionally biased region" description="Polar residues" evidence="2">
    <location>
        <begin position="164"/>
        <end position="177"/>
    </location>
</feature>
<feature type="region of interest" description="Disordered" evidence="2">
    <location>
        <begin position="164"/>
        <end position="205"/>
    </location>
</feature>
<dbReference type="InterPro" id="IPR005061">
    <property type="entry name" value="Ist1"/>
</dbReference>
<dbReference type="Pfam" id="PF03398">
    <property type="entry name" value="Ist1"/>
    <property type="match status" value="1"/>
</dbReference>
<name>A0A7J7LP79_9MAGN</name>
<protein>
    <submittedName>
        <fullName evidence="3">Uncharacterized protein</fullName>
    </submittedName>
</protein>
<dbReference type="EMBL" id="JACGCM010002125">
    <property type="protein sequence ID" value="KAF6144481.1"/>
    <property type="molecule type" value="Genomic_DNA"/>
</dbReference>
<feature type="compositionally biased region" description="Basic and acidic residues" evidence="2">
    <location>
        <begin position="183"/>
        <end position="205"/>
    </location>
</feature>
<dbReference type="FunFam" id="1.20.1260.60:FF:000002">
    <property type="entry name" value="Vacuolar protein sorting-associated protein IST1"/>
    <property type="match status" value="1"/>
</dbReference>
<dbReference type="InterPro" id="IPR042277">
    <property type="entry name" value="IST1-like"/>
</dbReference>
<dbReference type="GO" id="GO:0015031">
    <property type="term" value="P:protein transport"/>
    <property type="evidence" value="ECO:0007669"/>
    <property type="project" value="InterPro"/>
</dbReference>
<comment type="similarity">
    <text evidence="1">Belongs to the IST1 family.</text>
</comment>
<dbReference type="PANTHER" id="PTHR12161:SF14">
    <property type="entry name" value="REGULATOR OF VPS4 ACTIVITY IN THE MVB PATHWAY PROTEIN"/>
    <property type="match status" value="1"/>
</dbReference>
<evidence type="ECO:0000256" key="2">
    <source>
        <dbReference type="SAM" id="MobiDB-lite"/>
    </source>
</evidence>
<dbReference type="Gene3D" id="1.20.1260.60">
    <property type="entry name" value="Vacuolar protein sorting-associated protein Ist1"/>
    <property type="match status" value="1"/>
</dbReference>
<organism evidence="3 4">
    <name type="scientific">Kingdonia uniflora</name>
    <dbReference type="NCBI Taxonomy" id="39325"/>
    <lineage>
        <taxon>Eukaryota</taxon>
        <taxon>Viridiplantae</taxon>
        <taxon>Streptophyta</taxon>
        <taxon>Embryophyta</taxon>
        <taxon>Tracheophyta</taxon>
        <taxon>Spermatophyta</taxon>
        <taxon>Magnoliopsida</taxon>
        <taxon>Ranunculales</taxon>
        <taxon>Circaeasteraceae</taxon>
        <taxon>Kingdonia</taxon>
    </lineage>
</organism>
<feature type="non-terminal residue" evidence="3">
    <location>
        <position position="1"/>
    </location>
</feature>
<evidence type="ECO:0000256" key="1">
    <source>
        <dbReference type="ARBA" id="ARBA00005536"/>
    </source>
</evidence>
<accession>A0A7J7LP79</accession>
<dbReference type="PANTHER" id="PTHR12161">
    <property type="entry name" value="IST1 FAMILY MEMBER"/>
    <property type="match status" value="1"/>
</dbReference>
<gene>
    <name evidence="3" type="ORF">GIB67_025891</name>
</gene>
<dbReference type="AlphaFoldDB" id="A0A7J7LP79"/>
<sequence length="268" mass="30445">WSSDDIHNNVHVGKVVAVKSVVEAIDSKLMAVGCKHVMVVICPQAEGLIIELNLSSCYDSVEQFCGCIPRHLSVMQKQRECPEECKEAVSSLMFAAARFADLPELRDLRQIFTDRYGNSLDAFRNQEFVERLASKPPTKDNKLQLMREIAREFSIKWDSKAFEQSLSNPPAPVQNQPQRRRSFHDPSIEDTSHPFKARDDTVSERNTLRGRVEVTDTGRMVHNGSNSIAVERDNKEISYRGRELANGGYNLRADGENGFICWKTRDCR</sequence>